<dbReference type="OrthoDB" id="457060at2"/>
<dbReference type="Pfam" id="PF02743">
    <property type="entry name" value="dCache_1"/>
    <property type="match status" value="1"/>
</dbReference>
<dbReference type="EMBL" id="PVWO01000482">
    <property type="protein sequence ID" value="PSB46316.1"/>
    <property type="molecule type" value="Genomic_DNA"/>
</dbReference>
<keyword evidence="5 10" id="KW-1133">Transmembrane helix</keyword>
<comment type="similarity">
    <text evidence="8">Belongs to the methyl-accepting chemotaxis (MCP) protein family.</text>
</comment>
<evidence type="ECO:0000313" key="12">
    <source>
        <dbReference type="EMBL" id="PSB46316.1"/>
    </source>
</evidence>
<protein>
    <submittedName>
        <fullName evidence="12">Methyl-accepting chemotaxis protein</fullName>
    </submittedName>
</protein>
<evidence type="ECO:0000256" key="6">
    <source>
        <dbReference type="ARBA" id="ARBA00023136"/>
    </source>
</evidence>
<dbReference type="Pfam" id="PF00015">
    <property type="entry name" value="MCPsignal"/>
    <property type="match status" value="1"/>
</dbReference>
<evidence type="ECO:0000256" key="1">
    <source>
        <dbReference type="ARBA" id="ARBA00004651"/>
    </source>
</evidence>
<feature type="transmembrane region" description="Helical" evidence="10">
    <location>
        <begin position="22"/>
        <end position="44"/>
    </location>
</feature>
<evidence type="ECO:0000256" key="7">
    <source>
        <dbReference type="ARBA" id="ARBA00023224"/>
    </source>
</evidence>
<feature type="transmembrane region" description="Helical" evidence="10">
    <location>
        <begin position="300"/>
        <end position="321"/>
    </location>
</feature>
<evidence type="ECO:0000256" key="4">
    <source>
        <dbReference type="ARBA" id="ARBA00022692"/>
    </source>
</evidence>
<dbReference type="GO" id="GO:0004888">
    <property type="term" value="F:transmembrane signaling receptor activity"/>
    <property type="evidence" value="ECO:0007669"/>
    <property type="project" value="InterPro"/>
</dbReference>
<dbReference type="SUPFAM" id="SSF103190">
    <property type="entry name" value="Sensory domain-like"/>
    <property type="match status" value="1"/>
</dbReference>
<dbReference type="InterPro" id="IPR004089">
    <property type="entry name" value="MCPsignal_dom"/>
</dbReference>
<organism evidence="12 13">
    <name type="scientific">Chamaesiphon polymorphus CCALA 037</name>
    <dbReference type="NCBI Taxonomy" id="2107692"/>
    <lineage>
        <taxon>Bacteria</taxon>
        <taxon>Bacillati</taxon>
        <taxon>Cyanobacteriota</taxon>
        <taxon>Cyanophyceae</taxon>
        <taxon>Gomontiellales</taxon>
        <taxon>Chamaesiphonaceae</taxon>
        <taxon>Chamaesiphon</taxon>
    </lineage>
</organism>
<comment type="subcellular location">
    <subcellularLocation>
        <location evidence="1">Cell membrane</location>
        <topology evidence="1">Multi-pass membrane protein</topology>
    </subcellularLocation>
</comment>
<evidence type="ECO:0000256" key="3">
    <source>
        <dbReference type="ARBA" id="ARBA00022500"/>
    </source>
</evidence>
<dbReference type="InterPro" id="IPR029151">
    <property type="entry name" value="Sensor-like_sf"/>
</dbReference>
<keyword evidence="6 10" id="KW-0472">Membrane</keyword>
<dbReference type="Gene3D" id="3.30.450.20">
    <property type="entry name" value="PAS domain"/>
    <property type="match status" value="1"/>
</dbReference>
<name>A0A2T1FMS9_9CYAN</name>
<dbReference type="SMART" id="SM00283">
    <property type="entry name" value="MA"/>
    <property type="match status" value="1"/>
</dbReference>
<dbReference type="GO" id="GO:0006935">
    <property type="term" value="P:chemotaxis"/>
    <property type="evidence" value="ECO:0007669"/>
    <property type="project" value="UniProtKB-KW"/>
</dbReference>
<keyword evidence="2" id="KW-1003">Cell membrane</keyword>
<dbReference type="GO" id="GO:0007165">
    <property type="term" value="P:signal transduction"/>
    <property type="evidence" value="ECO:0007669"/>
    <property type="project" value="UniProtKB-KW"/>
</dbReference>
<keyword evidence="7 9" id="KW-0807">Transducer</keyword>
<evidence type="ECO:0000256" key="8">
    <source>
        <dbReference type="ARBA" id="ARBA00029447"/>
    </source>
</evidence>
<evidence type="ECO:0000259" key="11">
    <source>
        <dbReference type="PROSITE" id="PS50111"/>
    </source>
</evidence>
<dbReference type="RefSeq" id="WP_106311251.1">
    <property type="nucleotide sequence ID" value="NZ_PVWO01000482.1"/>
</dbReference>
<evidence type="ECO:0000256" key="9">
    <source>
        <dbReference type="PROSITE-ProRule" id="PRU00284"/>
    </source>
</evidence>
<dbReference type="InterPro" id="IPR004090">
    <property type="entry name" value="Chemotax_Me-accpt_rcpt"/>
</dbReference>
<evidence type="ECO:0000313" key="13">
    <source>
        <dbReference type="Proteomes" id="UP000238937"/>
    </source>
</evidence>
<accession>A0A2T1FMS9</accession>
<dbReference type="PROSITE" id="PS50111">
    <property type="entry name" value="CHEMOTAXIS_TRANSDUC_2"/>
    <property type="match status" value="1"/>
</dbReference>
<evidence type="ECO:0000256" key="5">
    <source>
        <dbReference type="ARBA" id="ARBA00022989"/>
    </source>
</evidence>
<dbReference type="PRINTS" id="PR00260">
    <property type="entry name" value="CHEMTRNSDUCR"/>
</dbReference>
<dbReference type="SUPFAM" id="SSF58104">
    <property type="entry name" value="Methyl-accepting chemotaxis protein (MCP) signaling domain"/>
    <property type="match status" value="1"/>
</dbReference>
<dbReference type="Gene3D" id="1.10.287.950">
    <property type="entry name" value="Methyl-accepting chemotaxis protein"/>
    <property type="match status" value="1"/>
</dbReference>
<dbReference type="CDD" id="cd11386">
    <property type="entry name" value="MCP_signal"/>
    <property type="match status" value="1"/>
</dbReference>
<gene>
    <name evidence="12" type="ORF">C7B77_24850</name>
</gene>
<keyword evidence="13" id="KW-1185">Reference proteome</keyword>
<dbReference type="CDD" id="cd12914">
    <property type="entry name" value="PDC1_DGC_like"/>
    <property type="match status" value="1"/>
</dbReference>
<sequence>MLTTFRTNIQDKLNSLPFKTKATAMAVLLSLLPVVGVGSLAYFISNTNLTEAETNNQKSAAAALSDALARFISIRTKDATYLADLPFVNNPNIAKTLPLAAKEEFLNDYLNRYKFYDSAMIFDLQGNPIAASKGSSRENHADRDYFQAVLKTGQPYISKVVTSQTTKQSSIYFVAPIKDIITGQLSAIFRLRMPVTALEEIAAPYGVNNAQWHIIDKNTSKFILAFEKAQVGRDTKDFARYEQLKNSDKPQSAFDIDRLTNNPQLISVLSLPKSEDLGQSNLGVLVAKDTKYVEAKANEVLVVLLVGMLVAGGTTVGLALLTGNRVTKFVKQMAESIVNSSTEIVNTVEMQEVTVNMQANSAIDTSATVNELGAVSFQSAAQAEAAANGARQALALSEDGTRSVQQTLQGMSGLRDKVDAIATQIVTLSEQTGQITVVSDLVADLASQTNMLALNAAVEAARAGEQGKGFSVVADEIRKLADQSKKSADKINALAEDIQTAINRTVMVTDEGTKTVNEGIDLARSTADTFAGVTDAVNNVFLNSQQISTNAKQQAVSIQQVLSSMTNISQGSQESAVGMHQVKMTTRELTQVADELKAAVV</sequence>
<keyword evidence="3" id="KW-0145">Chemotaxis</keyword>
<dbReference type="AlphaFoldDB" id="A0A2T1FMS9"/>
<dbReference type="InterPro" id="IPR033479">
    <property type="entry name" value="dCache_1"/>
</dbReference>
<reference evidence="12 13" key="1">
    <citation type="submission" date="2018-03" db="EMBL/GenBank/DDBJ databases">
        <title>The ancient ancestry and fast evolution of plastids.</title>
        <authorList>
            <person name="Moore K.R."/>
            <person name="Magnabosco C."/>
            <person name="Momper L."/>
            <person name="Gold D.A."/>
            <person name="Bosak T."/>
            <person name="Fournier G.P."/>
        </authorList>
    </citation>
    <scope>NUCLEOTIDE SEQUENCE [LARGE SCALE GENOMIC DNA]</scope>
    <source>
        <strain evidence="12 13">CCALA 037</strain>
    </source>
</reference>
<feature type="domain" description="Methyl-accepting transducer" evidence="11">
    <location>
        <begin position="333"/>
        <end position="569"/>
    </location>
</feature>
<dbReference type="GO" id="GO:0005886">
    <property type="term" value="C:plasma membrane"/>
    <property type="evidence" value="ECO:0007669"/>
    <property type="project" value="UniProtKB-SubCell"/>
</dbReference>
<dbReference type="PANTHER" id="PTHR32089:SF112">
    <property type="entry name" value="LYSOZYME-LIKE PROTEIN-RELATED"/>
    <property type="match status" value="1"/>
</dbReference>
<evidence type="ECO:0000256" key="10">
    <source>
        <dbReference type="SAM" id="Phobius"/>
    </source>
</evidence>
<dbReference type="PANTHER" id="PTHR32089">
    <property type="entry name" value="METHYL-ACCEPTING CHEMOTAXIS PROTEIN MCPB"/>
    <property type="match status" value="1"/>
</dbReference>
<keyword evidence="4 10" id="KW-0812">Transmembrane</keyword>
<proteinExistence type="inferred from homology"/>
<dbReference type="Proteomes" id="UP000238937">
    <property type="component" value="Unassembled WGS sequence"/>
</dbReference>
<evidence type="ECO:0000256" key="2">
    <source>
        <dbReference type="ARBA" id="ARBA00022475"/>
    </source>
</evidence>
<comment type="caution">
    <text evidence="12">The sequence shown here is derived from an EMBL/GenBank/DDBJ whole genome shotgun (WGS) entry which is preliminary data.</text>
</comment>